<evidence type="ECO:0000256" key="1">
    <source>
        <dbReference type="SAM" id="MobiDB-lite"/>
    </source>
</evidence>
<protein>
    <recommendedName>
        <fullName evidence="4">PH (Pleckstrin Homology) domain-containing protein</fullName>
    </recommendedName>
</protein>
<feature type="compositionally biased region" description="Low complexity" evidence="1">
    <location>
        <begin position="181"/>
        <end position="193"/>
    </location>
</feature>
<accession>A0ABP4GRK2</accession>
<keyword evidence="3" id="KW-1185">Reference proteome</keyword>
<organism evidence="2 3">
    <name type="scientific">Kitasatospora nipponensis</name>
    <dbReference type="NCBI Taxonomy" id="258049"/>
    <lineage>
        <taxon>Bacteria</taxon>
        <taxon>Bacillati</taxon>
        <taxon>Actinomycetota</taxon>
        <taxon>Actinomycetes</taxon>
        <taxon>Kitasatosporales</taxon>
        <taxon>Streptomycetaceae</taxon>
        <taxon>Kitasatospora</taxon>
    </lineage>
</organism>
<dbReference type="RefSeq" id="WP_344440869.1">
    <property type="nucleotide sequence ID" value="NZ_BAAALF010000023.1"/>
</dbReference>
<feature type="region of interest" description="Disordered" evidence="1">
    <location>
        <begin position="1"/>
        <end position="22"/>
    </location>
</feature>
<proteinExistence type="predicted"/>
<comment type="caution">
    <text evidence="2">The sequence shown here is derived from an EMBL/GenBank/DDBJ whole genome shotgun (WGS) entry which is preliminary data.</text>
</comment>
<dbReference type="Proteomes" id="UP001500037">
    <property type="component" value="Unassembled WGS sequence"/>
</dbReference>
<sequence length="211" mass="22654">MHLRRQPQHRSEPAPEQARTGRPAVLVDRRWAPTARAAALGAGTLSALTLLTDWATGGLTLPRALLWTLLGWTAFALLLPPRISAGEGWLEVRGPLRGRRLRTDALVSVRRAGAVATQLLLLDAHGVLVELDPRVLVANPLLWQRLATDARRSTDLRSGTRLLRELDEQVFAEPARRLLAAPELADTGSADPAPGDPGPADPAHGEPPAGP</sequence>
<evidence type="ECO:0000313" key="3">
    <source>
        <dbReference type="Proteomes" id="UP001500037"/>
    </source>
</evidence>
<name>A0ABP4GRK2_9ACTN</name>
<reference evidence="3" key="1">
    <citation type="journal article" date="2019" name="Int. J. Syst. Evol. Microbiol.">
        <title>The Global Catalogue of Microorganisms (GCM) 10K type strain sequencing project: providing services to taxonomists for standard genome sequencing and annotation.</title>
        <authorList>
            <consortium name="The Broad Institute Genomics Platform"/>
            <consortium name="The Broad Institute Genome Sequencing Center for Infectious Disease"/>
            <person name="Wu L."/>
            <person name="Ma J."/>
        </authorList>
    </citation>
    <scope>NUCLEOTIDE SEQUENCE [LARGE SCALE GENOMIC DNA]</scope>
    <source>
        <strain evidence="3">JCM 13004</strain>
    </source>
</reference>
<evidence type="ECO:0000313" key="2">
    <source>
        <dbReference type="EMBL" id="GAA1229052.1"/>
    </source>
</evidence>
<feature type="region of interest" description="Disordered" evidence="1">
    <location>
        <begin position="181"/>
        <end position="211"/>
    </location>
</feature>
<evidence type="ECO:0008006" key="4">
    <source>
        <dbReference type="Google" id="ProtNLM"/>
    </source>
</evidence>
<gene>
    <name evidence="2" type="ORF">GCM10009665_19410</name>
</gene>
<dbReference type="EMBL" id="BAAALF010000023">
    <property type="protein sequence ID" value="GAA1229052.1"/>
    <property type="molecule type" value="Genomic_DNA"/>
</dbReference>